<reference evidence="3 4" key="1">
    <citation type="submission" date="2024-09" db="EMBL/GenBank/DDBJ databases">
        <title>T2T genomes of carrot and Alternaria dauci and their utility for understanding host-pathogen interaction during carrot leaf blight disease.</title>
        <authorList>
            <person name="Liu W."/>
            <person name="Xu S."/>
            <person name="Ou C."/>
            <person name="Liu X."/>
            <person name="Zhuang F."/>
            <person name="Deng X.W."/>
        </authorList>
    </citation>
    <scope>NUCLEOTIDE SEQUENCE [LARGE SCALE GENOMIC DNA]</scope>
    <source>
        <strain evidence="3 4">A2016</strain>
    </source>
</reference>
<evidence type="ECO:0000256" key="1">
    <source>
        <dbReference type="SAM" id="Coils"/>
    </source>
</evidence>
<feature type="region of interest" description="Disordered" evidence="2">
    <location>
        <begin position="1"/>
        <end position="26"/>
    </location>
</feature>
<evidence type="ECO:0000313" key="4">
    <source>
        <dbReference type="Proteomes" id="UP001578633"/>
    </source>
</evidence>
<dbReference type="Proteomes" id="UP001578633">
    <property type="component" value="Chromosome 2"/>
</dbReference>
<proteinExistence type="predicted"/>
<dbReference type="GeneID" id="96083170"/>
<comment type="caution">
    <text evidence="3">The sequence shown here is derived from an EMBL/GenBank/DDBJ whole genome shotgun (WGS) entry which is preliminary data.</text>
</comment>
<evidence type="ECO:0000313" key="3">
    <source>
        <dbReference type="EMBL" id="KAL1798811.1"/>
    </source>
</evidence>
<accession>A0ABR3UQQ3</accession>
<evidence type="ECO:0000256" key="2">
    <source>
        <dbReference type="SAM" id="MobiDB-lite"/>
    </source>
</evidence>
<dbReference type="EMBL" id="JBHGVX010000002">
    <property type="protein sequence ID" value="KAL1798811.1"/>
    <property type="molecule type" value="Genomic_DNA"/>
</dbReference>
<feature type="region of interest" description="Disordered" evidence="2">
    <location>
        <begin position="225"/>
        <end position="261"/>
    </location>
</feature>
<protein>
    <submittedName>
        <fullName evidence="3">Uncharacterized protein</fullName>
    </submittedName>
</protein>
<feature type="compositionally biased region" description="Acidic residues" evidence="2">
    <location>
        <begin position="1"/>
        <end position="12"/>
    </location>
</feature>
<organism evidence="3 4">
    <name type="scientific">Alternaria dauci</name>
    <dbReference type="NCBI Taxonomy" id="48095"/>
    <lineage>
        <taxon>Eukaryota</taxon>
        <taxon>Fungi</taxon>
        <taxon>Dikarya</taxon>
        <taxon>Ascomycota</taxon>
        <taxon>Pezizomycotina</taxon>
        <taxon>Dothideomycetes</taxon>
        <taxon>Pleosporomycetidae</taxon>
        <taxon>Pleosporales</taxon>
        <taxon>Pleosporineae</taxon>
        <taxon>Pleosporaceae</taxon>
        <taxon>Alternaria</taxon>
        <taxon>Alternaria sect. Porri</taxon>
    </lineage>
</organism>
<sequence length="391" mass="44468">MEESPEPEDADSAYDFPSDGGNGELNISRSNVAEQQNSIVGTSTRWNNEPNPDLRCLREYLEQHNTLYLLDNIPDADDVKFVDQTYILEAQPKKLFVGSHAKSGDDIYAYMVMLQQRGFHEIRFYVETANGYKTMIPAETTGKQRLLHPFSKTYPKTAGPSEPADRARFTLMIKWYFIAAGVATDCVLRETKNYPGRFRLALEYIADQLGPAAVKSSNFIAKGDAIPDDRSESSCAPEGIEVQPAPSREPRPKVPRFPLPYARKSAPSRGNYVASMKSSTQLPHRKNSFTKTSTSEEIALLNVVPRNGKRSAEDETFENLTRMILQQSDLTAQLNYVDHDLDVMDARLEAFKEKWKREREELEKKRSQIEEERSAVRNLFKKQKLLDAQED</sequence>
<gene>
    <name evidence="3" type="ORF">ACET3X_002848</name>
</gene>
<name>A0ABR3UQQ3_9PLEO</name>
<keyword evidence="1" id="KW-0175">Coiled coil</keyword>
<dbReference type="RefSeq" id="XP_069309395.1">
    <property type="nucleotide sequence ID" value="XM_069449636.1"/>
</dbReference>
<keyword evidence="4" id="KW-1185">Reference proteome</keyword>
<feature type="coiled-coil region" evidence="1">
    <location>
        <begin position="345"/>
        <end position="382"/>
    </location>
</feature>